<keyword evidence="3" id="KW-1185">Reference proteome</keyword>
<feature type="compositionally biased region" description="Low complexity" evidence="1">
    <location>
        <begin position="171"/>
        <end position="181"/>
    </location>
</feature>
<organism evidence="2 3">
    <name type="scientific">Roseococcus pinisoli</name>
    <dbReference type="NCBI Taxonomy" id="2835040"/>
    <lineage>
        <taxon>Bacteria</taxon>
        <taxon>Pseudomonadati</taxon>
        <taxon>Pseudomonadota</taxon>
        <taxon>Alphaproteobacteria</taxon>
        <taxon>Acetobacterales</taxon>
        <taxon>Roseomonadaceae</taxon>
        <taxon>Roseococcus</taxon>
    </lineage>
</organism>
<proteinExistence type="predicted"/>
<feature type="region of interest" description="Disordered" evidence="1">
    <location>
        <begin position="149"/>
        <end position="188"/>
    </location>
</feature>
<evidence type="ECO:0000313" key="3">
    <source>
        <dbReference type="Proteomes" id="UP000766336"/>
    </source>
</evidence>
<dbReference type="Proteomes" id="UP000766336">
    <property type="component" value="Unassembled WGS sequence"/>
</dbReference>
<dbReference type="EMBL" id="JAHCDA010000004">
    <property type="protein sequence ID" value="MBS7812882.1"/>
    <property type="molecule type" value="Genomic_DNA"/>
</dbReference>
<protein>
    <recommendedName>
        <fullName evidence="4">Terminase small subunit</fullName>
    </recommendedName>
</protein>
<evidence type="ECO:0008006" key="4">
    <source>
        <dbReference type="Google" id="ProtNLM"/>
    </source>
</evidence>
<gene>
    <name evidence="2" type="ORF">KHU32_18175</name>
</gene>
<comment type="caution">
    <text evidence="2">The sequence shown here is derived from an EMBL/GenBank/DDBJ whole genome shotgun (WGS) entry which is preliminary data.</text>
</comment>
<dbReference type="RefSeq" id="WP_213671594.1">
    <property type="nucleotide sequence ID" value="NZ_JAHCDA010000004.1"/>
</dbReference>
<evidence type="ECO:0000313" key="2">
    <source>
        <dbReference type="EMBL" id="MBS7812882.1"/>
    </source>
</evidence>
<name>A0ABS5QH54_9PROT</name>
<reference evidence="2 3" key="1">
    <citation type="submission" date="2021-05" db="EMBL/GenBank/DDBJ databases">
        <title>Roseococcus sp. XZZS9, whole genome shotgun sequencing project.</title>
        <authorList>
            <person name="Zhao G."/>
            <person name="Shen L."/>
        </authorList>
    </citation>
    <scope>NUCLEOTIDE SEQUENCE [LARGE SCALE GENOMIC DNA]</scope>
    <source>
        <strain evidence="2 3">XZZS9</strain>
    </source>
</reference>
<evidence type="ECO:0000256" key="1">
    <source>
        <dbReference type="SAM" id="MobiDB-lite"/>
    </source>
</evidence>
<sequence>MSSQSDVARHLLLDQSSVSKLIASGILPRAARGALDLDACRDAYIRHLRDAAAGRGTASEEDSGQLTTERIRYARAQADALQLKNDLAMRRVAPVDVMVDMVTLTFRSVRNKFLAIPSTDSPAIFQCKTVGQVFALLTQHIHEAMEGISRGGTDDAFGDPSSSKEGGGVSPDDAGAPAAPGRRGRRNR</sequence>
<accession>A0ABS5QH54</accession>